<gene>
    <name evidence="2" type="ORF">SAMN05892877_109102</name>
</gene>
<organism evidence="2 3">
    <name type="scientific">Rhizobium subbaraonis</name>
    <dbReference type="NCBI Taxonomy" id="908946"/>
    <lineage>
        <taxon>Bacteria</taxon>
        <taxon>Pseudomonadati</taxon>
        <taxon>Pseudomonadota</taxon>
        <taxon>Alphaproteobacteria</taxon>
        <taxon>Hyphomicrobiales</taxon>
        <taxon>Rhizobiaceae</taxon>
        <taxon>Rhizobium/Agrobacterium group</taxon>
        <taxon>Rhizobium</taxon>
    </lineage>
</organism>
<keyword evidence="1" id="KW-0812">Transmembrane</keyword>
<reference evidence="2 3" key="1">
    <citation type="submission" date="2017-08" db="EMBL/GenBank/DDBJ databases">
        <authorList>
            <person name="de Groot N.N."/>
        </authorList>
    </citation>
    <scope>NUCLEOTIDE SEQUENCE [LARGE SCALE GENOMIC DNA]</scope>
    <source>
        <strain evidence="2 3">JC85</strain>
    </source>
</reference>
<dbReference type="AlphaFoldDB" id="A0A285UK80"/>
<dbReference type="Proteomes" id="UP000219167">
    <property type="component" value="Unassembled WGS sequence"/>
</dbReference>
<accession>A0A285UK80</accession>
<keyword evidence="1" id="KW-0472">Membrane</keyword>
<evidence type="ECO:0000313" key="3">
    <source>
        <dbReference type="Proteomes" id="UP000219167"/>
    </source>
</evidence>
<dbReference type="OrthoDB" id="8420453at2"/>
<name>A0A285UK80_9HYPH</name>
<sequence length="146" mass="15676">MVSIVAALAQSLLFRVEDRIEETVQRSKRNVIFALLAGLLLLTAYTLAVAGLTVALAQRHGAIAALLGLAGAATLLAVILVCILVYLNKREAKIRRRRRQDLRARGQLAALAAGSAVRNPLATAALGVALALFLKPSSRRRRRSDD</sequence>
<dbReference type="RefSeq" id="WP_097140697.1">
    <property type="nucleotide sequence ID" value="NZ_OBQD01000009.1"/>
</dbReference>
<feature type="transmembrane region" description="Helical" evidence="1">
    <location>
        <begin position="63"/>
        <end position="87"/>
    </location>
</feature>
<dbReference type="EMBL" id="OBQD01000009">
    <property type="protein sequence ID" value="SOC41788.1"/>
    <property type="molecule type" value="Genomic_DNA"/>
</dbReference>
<proteinExistence type="predicted"/>
<evidence type="ECO:0000313" key="2">
    <source>
        <dbReference type="EMBL" id="SOC41788.1"/>
    </source>
</evidence>
<evidence type="ECO:0000256" key="1">
    <source>
        <dbReference type="SAM" id="Phobius"/>
    </source>
</evidence>
<keyword evidence="1" id="KW-1133">Transmembrane helix</keyword>
<feature type="transmembrane region" description="Helical" evidence="1">
    <location>
        <begin position="31"/>
        <end position="57"/>
    </location>
</feature>
<keyword evidence="3" id="KW-1185">Reference proteome</keyword>
<protein>
    <submittedName>
        <fullName evidence="2">Uncharacterized protein</fullName>
    </submittedName>
</protein>
<feature type="transmembrane region" description="Helical" evidence="1">
    <location>
        <begin position="108"/>
        <end position="134"/>
    </location>
</feature>